<feature type="chain" id="PRO_5042051556" description="Conidiation-specific protein 13" evidence="1">
    <location>
        <begin position="22"/>
        <end position="337"/>
    </location>
</feature>
<dbReference type="EMBL" id="JAULSO010000006">
    <property type="protein sequence ID" value="KAK3681577.1"/>
    <property type="molecule type" value="Genomic_DNA"/>
</dbReference>
<proteinExistence type="predicted"/>
<keyword evidence="1" id="KW-0732">Signal</keyword>
<evidence type="ECO:0000313" key="3">
    <source>
        <dbReference type="Proteomes" id="UP001270362"/>
    </source>
</evidence>
<reference evidence="2" key="1">
    <citation type="journal article" date="2023" name="Mol. Phylogenet. Evol.">
        <title>Genome-scale phylogeny and comparative genomics of the fungal order Sordariales.</title>
        <authorList>
            <person name="Hensen N."/>
            <person name="Bonometti L."/>
            <person name="Westerberg I."/>
            <person name="Brannstrom I.O."/>
            <person name="Guillou S."/>
            <person name="Cros-Aarteil S."/>
            <person name="Calhoun S."/>
            <person name="Haridas S."/>
            <person name="Kuo A."/>
            <person name="Mondo S."/>
            <person name="Pangilinan J."/>
            <person name="Riley R."/>
            <person name="LaButti K."/>
            <person name="Andreopoulos B."/>
            <person name="Lipzen A."/>
            <person name="Chen C."/>
            <person name="Yan M."/>
            <person name="Daum C."/>
            <person name="Ng V."/>
            <person name="Clum A."/>
            <person name="Steindorff A."/>
            <person name="Ohm R.A."/>
            <person name="Martin F."/>
            <person name="Silar P."/>
            <person name="Natvig D.O."/>
            <person name="Lalanne C."/>
            <person name="Gautier V."/>
            <person name="Ament-Velasquez S.L."/>
            <person name="Kruys A."/>
            <person name="Hutchinson M.I."/>
            <person name="Powell A.J."/>
            <person name="Barry K."/>
            <person name="Miller A.N."/>
            <person name="Grigoriev I.V."/>
            <person name="Debuchy R."/>
            <person name="Gladieux P."/>
            <person name="Hiltunen Thoren M."/>
            <person name="Johannesson H."/>
        </authorList>
    </citation>
    <scope>NUCLEOTIDE SEQUENCE</scope>
    <source>
        <strain evidence="2">CBS 314.62</strain>
    </source>
</reference>
<dbReference type="Proteomes" id="UP001270362">
    <property type="component" value="Unassembled WGS sequence"/>
</dbReference>
<dbReference type="SUPFAM" id="SSF55486">
    <property type="entry name" value="Metalloproteases ('zincins'), catalytic domain"/>
    <property type="match status" value="1"/>
</dbReference>
<dbReference type="AlphaFoldDB" id="A0AAE0WZT7"/>
<organism evidence="2 3">
    <name type="scientific">Podospora appendiculata</name>
    <dbReference type="NCBI Taxonomy" id="314037"/>
    <lineage>
        <taxon>Eukaryota</taxon>
        <taxon>Fungi</taxon>
        <taxon>Dikarya</taxon>
        <taxon>Ascomycota</taxon>
        <taxon>Pezizomycotina</taxon>
        <taxon>Sordariomycetes</taxon>
        <taxon>Sordariomycetidae</taxon>
        <taxon>Sordariales</taxon>
        <taxon>Podosporaceae</taxon>
        <taxon>Podospora</taxon>
    </lineage>
</organism>
<keyword evidence="3" id="KW-1185">Reference proteome</keyword>
<comment type="caution">
    <text evidence="2">The sequence shown here is derived from an EMBL/GenBank/DDBJ whole genome shotgun (WGS) entry which is preliminary data.</text>
</comment>
<reference evidence="2" key="2">
    <citation type="submission" date="2023-06" db="EMBL/GenBank/DDBJ databases">
        <authorList>
            <consortium name="Lawrence Berkeley National Laboratory"/>
            <person name="Haridas S."/>
            <person name="Hensen N."/>
            <person name="Bonometti L."/>
            <person name="Westerberg I."/>
            <person name="Brannstrom I.O."/>
            <person name="Guillou S."/>
            <person name="Cros-Aarteil S."/>
            <person name="Calhoun S."/>
            <person name="Kuo A."/>
            <person name="Mondo S."/>
            <person name="Pangilinan J."/>
            <person name="Riley R."/>
            <person name="Labutti K."/>
            <person name="Andreopoulos B."/>
            <person name="Lipzen A."/>
            <person name="Chen C."/>
            <person name="Yanf M."/>
            <person name="Daum C."/>
            <person name="Ng V."/>
            <person name="Clum A."/>
            <person name="Steindorff A."/>
            <person name="Ohm R."/>
            <person name="Martin F."/>
            <person name="Silar P."/>
            <person name="Natvig D."/>
            <person name="Lalanne C."/>
            <person name="Gautier V."/>
            <person name="Ament-Velasquez S.L."/>
            <person name="Kruys A."/>
            <person name="Hutchinson M.I."/>
            <person name="Powell A.J."/>
            <person name="Barry K."/>
            <person name="Miller A.N."/>
            <person name="Grigoriev I.V."/>
            <person name="Debuchy R."/>
            <person name="Gladieux P."/>
            <person name="Thoren M.H."/>
            <person name="Johannesson H."/>
        </authorList>
    </citation>
    <scope>NUCLEOTIDE SEQUENCE</scope>
    <source>
        <strain evidence="2">CBS 314.62</strain>
    </source>
</reference>
<sequence length="337" mass="37360">MRSSLLTTALLLSASLSSVIALSVPRNLPTAFWERRHDKALEKRAISPPFPEDAQDKDLQQELKSQDATFNEWEPGWVPRACVEEATNGKFSASELEVRDVFYDDCEAAWTVCRHRNATESWETIILTLSQVPVGMRQYASNIVILAEFGEPGVAAYARGSVLTFYPTVFTSLGVIMHEFSHILDMVVLAGPMQAYGYPADTPFSHSHMWAEAYNSDSRVPSEYARTNLLEDFADAGRWAVSDVVHPGGLAKYSRDWIHCRSQIAAYETLLADIIFPKGNVCTAKAPSSEPMSIGEIEETENAKLYQPKGTLEGTMLSAIVLPPKASERLIVCRVPI</sequence>
<feature type="signal peptide" evidence="1">
    <location>
        <begin position="1"/>
        <end position="21"/>
    </location>
</feature>
<gene>
    <name evidence="2" type="ORF">B0T22DRAFT_433826</name>
</gene>
<evidence type="ECO:0000256" key="1">
    <source>
        <dbReference type="SAM" id="SignalP"/>
    </source>
</evidence>
<evidence type="ECO:0000313" key="2">
    <source>
        <dbReference type="EMBL" id="KAK3681577.1"/>
    </source>
</evidence>
<accession>A0AAE0WZT7</accession>
<protein>
    <recommendedName>
        <fullName evidence="4">Conidiation-specific protein 13</fullName>
    </recommendedName>
</protein>
<evidence type="ECO:0008006" key="4">
    <source>
        <dbReference type="Google" id="ProtNLM"/>
    </source>
</evidence>
<name>A0AAE0WZT7_9PEZI</name>